<sequence length="174" mass="19422">MGFDRKAAWILALWFFAWSTTGSTEDFLPEVLEKLKNWNFRWDSVELLQGMAVDRGDVGSPLLNLTLLLESLHLSPELLRTLSISDKTNYMQGITSSLMSAIKAHNEADQTCLGKATDRCPCAERVSQLLDSFSWAFSALDATGKLPSGILRGDLWMLGDYVECNKLRVRTDSG</sequence>
<accession>A0A183J0P8</accession>
<name>A0A183J0P8_9BILA</name>
<feature type="signal peptide" evidence="1">
    <location>
        <begin position="1"/>
        <end position="22"/>
    </location>
</feature>
<dbReference type="EMBL" id="UZAM01012728">
    <property type="protein sequence ID" value="VDP23197.1"/>
    <property type="molecule type" value="Genomic_DNA"/>
</dbReference>
<feature type="domain" description="Nose resistant-to-fluoxetine protein N-terminal" evidence="2">
    <location>
        <begin position="127"/>
        <end position="172"/>
    </location>
</feature>
<dbReference type="InterPro" id="IPR006621">
    <property type="entry name" value="Nose-resist-to-fluoxetine_N"/>
</dbReference>
<evidence type="ECO:0000259" key="2">
    <source>
        <dbReference type="Pfam" id="PF20146"/>
    </source>
</evidence>
<evidence type="ECO:0000313" key="3">
    <source>
        <dbReference type="EMBL" id="VDP23197.1"/>
    </source>
</evidence>
<protein>
    <submittedName>
        <fullName evidence="5">NRF domain-containing protein</fullName>
    </submittedName>
</protein>
<dbReference type="WBParaSite" id="SBAD_0000979001-mRNA-1">
    <property type="protein sequence ID" value="SBAD_0000979001-mRNA-1"/>
    <property type="gene ID" value="SBAD_0000979001"/>
</dbReference>
<dbReference type="Proteomes" id="UP000270296">
    <property type="component" value="Unassembled WGS sequence"/>
</dbReference>
<gene>
    <name evidence="3" type="ORF">SBAD_LOCUS9445</name>
</gene>
<keyword evidence="4" id="KW-1185">Reference proteome</keyword>
<feature type="chain" id="PRO_5043140322" evidence="1">
    <location>
        <begin position="23"/>
        <end position="174"/>
    </location>
</feature>
<dbReference type="Pfam" id="PF20146">
    <property type="entry name" value="NRF"/>
    <property type="match status" value="1"/>
</dbReference>
<dbReference type="OrthoDB" id="4794873at2759"/>
<evidence type="ECO:0000313" key="4">
    <source>
        <dbReference type="Proteomes" id="UP000270296"/>
    </source>
</evidence>
<reference evidence="5" key="1">
    <citation type="submission" date="2016-06" db="UniProtKB">
        <authorList>
            <consortium name="WormBaseParasite"/>
        </authorList>
    </citation>
    <scope>IDENTIFICATION</scope>
</reference>
<evidence type="ECO:0000256" key="1">
    <source>
        <dbReference type="SAM" id="SignalP"/>
    </source>
</evidence>
<reference evidence="3 4" key="2">
    <citation type="submission" date="2018-11" db="EMBL/GenBank/DDBJ databases">
        <authorList>
            <consortium name="Pathogen Informatics"/>
        </authorList>
    </citation>
    <scope>NUCLEOTIDE SEQUENCE [LARGE SCALE GENOMIC DNA]</scope>
</reference>
<keyword evidence="1" id="KW-0732">Signal</keyword>
<evidence type="ECO:0000313" key="5">
    <source>
        <dbReference type="WBParaSite" id="SBAD_0000979001-mRNA-1"/>
    </source>
</evidence>
<organism evidence="5">
    <name type="scientific">Soboliphyme baturini</name>
    <dbReference type="NCBI Taxonomy" id="241478"/>
    <lineage>
        <taxon>Eukaryota</taxon>
        <taxon>Metazoa</taxon>
        <taxon>Ecdysozoa</taxon>
        <taxon>Nematoda</taxon>
        <taxon>Enoplea</taxon>
        <taxon>Dorylaimia</taxon>
        <taxon>Dioctophymatida</taxon>
        <taxon>Dioctophymatoidea</taxon>
        <taxon>Soboliphymatidae</taxon>
        <taxon>Soboliphyme</taxon>
    </lineage>
</organism>
<dbReference type="AlphaFoldDB" id="A0A183J0P8"/>
<proteinExistence type="predicted"/>